<feature type="domain" description="Type I restriction enzyme R protein N-terminal" evidence="1">
    <location>
        <begin position="46"/>
        <end position="124"/>
    </location>
</feature>
<protein>
    <submittedName>
        <fullName evidence="2">Restriction endonuclease subunit R</fullName>
    </submittedName>
</protein>
<organism evidence="2 3">
    <name type="scientific">Candidatus Wirthbacteria bacterium CG2_30_54_11</name>
    <dbReference type="NCBI Taxonomy" id="1817892"/>
    <lineage>
        <taxon>Bacteria</taxon>
        <taxon>Candidatus Wirthbacteria</taxon>
    </lineage>
</organism>
<dbReference type="STRING" id="1817892.AUK40_06185"/>
<dbReference type="AlphaFoldDB" id="A0A1J5IQ75"/>
<keyword evidence="2" id="KW-0378">Hydrolase</keyword>
<keyword evidence="2" id="KW-0540">Nuclease</keyword>
<gene>
    <name evidence="2" type="ORF">AUK40_06185</name>
</gene>
<dbReference type="Pfam" id="PF13588">
    <property type="entry name" value="HSDR_N_2"/>
    <property type="match status" value="1"/>
</dbReference>
<evidence type="ECO:0000313" key="3">
    <source>
        <dbReference type="Proteomes" id="UP000183245"/>
    </source>
</evidence>
<name>A0A1J5IQ75_9BACT</name>
<comment type="caution">
    <text evidence="2">The sequence shown here is derived from an EMBL/GenBank/DDBJ whole genome shotgun (WGS) entry which is preliminary data.</text>
</comment>
<keyword evidence="2" id="KW-0255">Endonuclease</keyword>
<dbReference type="EMBL" id="MNZT01000112">
    <property type="protein sequence ID" value="OIP95327.1"/>
    <property type="molecule type" value="Genomic_DNA"/>
</dbReference>
<evidence type="ECO:0000313" key="2">
    <source>
        <dbReference type="EMBL" id="OIP95327.1"/>
    </source>
</evidence>
<proteinExistence type="predicted"/>
<dbReference type="Proteomes" id="UP000183245">
    <property type="component" value="Unassembled WGS sequence"/>
</dbReference>
<reference evidence="2 3" key="1">
    <citation type="journal article" date="2016" name="Environ. Microbiol.">
        <title>Genomic resolution of a cold subsurface aquifer community provides metabolic insights for novel microbes adapted to high CO concentrations.</title>
        <authorList>
            <person name="Probst A.J."/>
            <person name="Castelle C.J."/>
            <person name="Singh A."/>
            <person name="Brown C.T."/>
            <person name="Anantharaman K."/>
            <person name="Sharon I."/>
            <person name="Hug L.A."/>
            <person name="Burstein D."/>
            <person name="Emerson J.B."/>
            <person name="Thomas B.C."/>
            <person name="Banfield J.F."/>
        </authorList>
    </citation>
    <scope>NUCLEOTIDE SEQUENCE [LARGE SCALE GENOMIC DNA]</scope>
    <source>
        <strain evidence="2">CG2_30_54_11</strain>
    </source>
</reference>
<evidence type="ECO:0000259" key="1">
    <source>
        <dbReference type="Pfam" id="PF13588"/>
    </source>
</evidence>
<sequence length="259" mass="29567">MTVNAKITARLTERLKRFQPILSSAKARDINESDTVVIVTDILSDLLGYDKYSEITTEHSIRGTWCDLAIVINEQFKLLIEVKAIGLELKDAHVKQAVDYAANKGVDWVVLTNGTKWQVYKISFTKPINQELILDLDLLSLNHKKKDDVYCTFLLSKEGLLKDALGDFSNQRQATSKYLIANLLITDSVLNSIRHELRHIYPDIKVQTEDIKDTILEEILKRDVVEGDKALQAQKKIQKSIRKLLKKNKPEIEKEPAIK</sequence>
<accession>A0A1J5IQ75</accession>
<dbReference type="GO" id="GO:0004519">
    <property type="term" value="F:endonuclease activity"/>
    <property type="evidence" value="ECO:0007669"/>
    <property type="project" value="UniProtKB-KW"/>
</dbReference>
<dbReference type="InterPro" id="IPR029464">
    <property type="entry name" value="HSDR_N"/>
</dbReference>